<gene>
    <name evidence="2" type="ORF">Dsin_000328</name>
</gene>
<feature type="region of interest" description="Disordered" evidence="1">
    <location>
        <begin position="122"/>
        <end position="142"/>
    </location>
</feature>
<dbReference type="PANTHER" id="PTHR37725">
    <property type="match status" value="1"/>
</dbReference>
<name>A0AAE0B313_9ROSI</name>
<evidence type="ECO:0000256" key="1">
    <source>
        <dbReference type="SAM" id="MobiDB-lite"/>
    </source>
</evidence>
<dbReference type="PANTHER" id="PTHR37725:SF1">
    <property type="match status" value="1"/>
</dbReference>
<sequence>MASSTSSIHDNDDMALYYQIYSPKAGKSSIDPRMINLLEYFRELCDRKRVLFRKIFPRSSDELVEFFKNIGETVSSVRSNQRMKRSTSLGSTTTGTREIKGGVSLLRPERFKIKTVVVNDVGDDHDHTSSGGQGDTKSGGSK</sequence>
<dbReference type="EMBL" id="JANJYJ010000001">
    <property type="protein sequence ID" value="KAK3228447.1"/>
    <property type="molecule type" value="Genomic_DNA"/>
</dbReference>
<reference evidence="2" key="1">
    <citation type="journal article" date="2023" name="Plant J.">
        <title>Genome sequences and population genomics provide insights into the demographic history, inbreeding, and mutation load of two 'living fossil' tree species of Dipteronia.</title>
        <authorList>
            <person name="Feng Y."/>
            <person name="Comes H.P."/>
            <person name="Chen J."/>
            <person name="Zhu S."/>
            <person name="Lu R."/>
            <person name="Zhang X."/>
            <person name="Li P."/>
            <person name="Qiu J."/>
            <person name="Olsen K.M."/>
            <person name="Qiu Y."/>
        </authorList>
    </citation>
    <scope>NUCLEOTIDE SEQUENCE</scope>
    <source>
        <strain evidence="2">NBL</strain>
    </source>
</reference>
<proteinExistence type="predicted"/>
<keyword evidence="3" id="KW-1185">Reference proteome</keyword>
<dbReference type="Proteomes" id="UP001281410">
    <property type="component" value="Unassembled WGS sequence"/>
</dbReference>
<dbReference type="AlphaFoldDB" id="A0AAE0B313"/>
<accession>A0AAE0B313</accession>
<evidence type="ECO:0000313" key="3">
    <source>
        <dbReference type="Proteomes" id="UP001281410"/>
    </source>
</evidence>
<evidence type="ECO:0000313" key="2">
    <source>
        <dbReference type="EMBL" id="KAK3228447.1"/>
    </source>
</evidence>
<protein>
    <submittedName>
        <fullName evidence="2">Uncharacterized protein</fullName>
    </submittedName>
</protein>
<comment type="caution">
    <text evidence="2">The sequence shown here is derived from an EMBL/GenBank/DDBJ whole genome shotgun (WGS) entry which is preliminary data.</text>
</comment>
<organism evidence="2 3">
    <name type="scientific">Dipteronia sinensis</name>
    <dbReference type="NCBI Taxonomy" id="43782"/>
    <lineage>
        <taxon>Eukaryota</taxon>
        <taxon>Viridiplantae</taxon>
        <taxon>Streptophyta</taxon>
        <taxon>Embryophyta</taxon>
        <taxon>Tracheophyta</taxon>
        <taxon>Spermatophyta</taxon>
        <taxon>Magnoliopsida</taxon>
        <taxon>eudicotyledons</taxon>
        <taxon>Gunneridae</taxon>
        <taxon>Pentapetalae</taxon>
        <taxon>rosids</taxon>
        <taxon>malvids</taxon>
        <taxon>Sapindales</taxon>
        <taxon>Sapindaceae</taxon>
        <taxon>Hippocastanoideae</taxon>
        <taxon>Acereae</taxon>
        <taxon>Dipteronia</taxon>
    </lineage>
</organism>